<name>A0ABN8NPP1_9CNID</name>
<dbReference type="EMBL" id="CALNXK010000025">
    <property type="protein sequence ID" value="CAH3112491.1"/>
    <property type="molecule type" value="Genomic_DNA"/>
</dbReference>
<dbReference type="Proteomes" id="UP001159405">
    <property type="component" value="Unassembled WGS sequence"/>
</dbReference>
<dbReference type="InterPro" id="IPR016187">
    <property type="entry name" value="CTDL_fold"/>
</dbReference>
<sequence length="98" mass="11624">MYTTYIMAKKRGINIAVMICLVLFWKNTLSEGSSSVHSENVEHVCSEYYFDSKINNNWEDAEQYCKERGYDGLVSMQTEREWVYFKNITTNITDEQKR</sequence>
<feature type="chain" id="PRO_5047163616" description="C-type lectin domain-containing protein" evidence="1">
    <location>
        <begin position="31"/>
        <end position="98"/>
    </location>
</feature>
<organism evidence="2 3">
    <name type="scientific">Porites lobata</name>
    <dbReference type="NCBI Taxonomy" id="104759"/>
    <lineage>
        <taxon>Eukaryota</taxon>
        <taxon>Metazoa</taxon>
        <taxon>Cnidaria</taxon>
        <taxon>Anthozoa</taxon>
        <taxon>Hexacorallia</taxon>
        <taxon>Scleractinia</taxon>
        <taxon>Fungiina</taxon>
        <taxon>Poritidae</taxon>
        <taxon>Porites</taxon>
    </lineage>
</organism>
<feature type="non-terminal residue" evidence="2">
    <location>
        <position position="98"/>
    </location>
</feature>
<evidence type="ECO:0000256" key="1">
    <source>
        <dbReference type="SAM" id="SignalP"/>
    </source>
</evidence>
<keyword evidence="3" id="KW-1185">Reference proteome</keyword>
<evidence type="ECO:0008006" key="4">
    <source>
        <dbReference type="Google" id="ProtNLM"/>
    </source>
</evidence>
<gene>
    <name evidence="2" type="ORF">PLOB_00021576</name>
</gene>
<proteinExistence type="predicted"/>
<dbReference type="InterPro" id="IPR016186">
    <property type="entry name" value="C-type_lectin-like/link_sf"/>
</dbReference>
<reference evidence="2 3" key="1">
    <citation type="submission" date="2022-05" db="EMBL/GenBank/DDBJ databases">
        <authorList>
            <consortium name="Genoscope - CEA"/>
            <person name="William W."/>
        </authorList>
    </citation>
    <scope>NUCLEOTIDE SEQUENCE [LARGE SCALE GENOMIC DNA]</scope>
</reference>
<dbReference type="Gene3D" id="3.10.100.10">
    <property type="entry name" value="Mannose-Binding Protein A, subunit A"/>
    <property type="match status" value="1"/>
</dbReference>
<dbReference type="SUPFAM" id="SSF56436">
    <property type="entry name" value="C-type lectin-like"/>
    <property type="match status" value="1"/>
</dbReference>
<evidence type="ECO:0000313" key="2">
    <source>
        <dbReference type="EMBL" id="CAH3112491.1"/>
    </source>
</evidence>
<protein>
    <recommendedName>
        <fullName evidence="4">C-type lectin domain-containing protein</fullName>
    </recommendedName>
</protein>
<keyword evidence="1" id="KW-0732">Signal</keyword>
<comment type="caution">
    <text evidence="2">The sequence shown here is derived from an EMBL/GenBank/DDBJ whole genome shotgun (WGS) entry which is preliminary data.</text>
</comment>
<feature type="signal peptide" evidence="1">
    <location>
        <begin position="1"/>
        <end position="30"/>
    </location>
</feature>
<accession>A0ABN8NPP1</accession>
<evidence type="ECO:0000313" key="3">
    <source>
        <dbReference type="Proteomes" id="UP001159405"/>
    </source>
</evidence>